<evidence type="ECO:0000256" key="9">
    <source>
        <dbReference type="ARBA" id="ARBA00023136"/>
    </source>
</evidence>
<keyword evidence="5" id="KW-0547">Nucleotide-binding</keyword>
<reference evidence="11 12" key="1">
    <citation type="journal article" date="2019" name="Int. J. Syst. Evol. Microbiol.">
        <title>The Global Catalogue of Microorganisms (GCM) 10K type strain sequencing project: providing services to taxonomists for standard genome sequencing and annotation.</title>
        <authorList>
            <consortium name="The Broad Institute Genomics Platform"/>
            <consortium name="The Broad Institute Genome Sequencing Center for Infectious Disease"/>
            <person name="Wu L."/>
            <person name="Ma J."/>
        </authorList>
    </citation>
    <scope>NUCLEOTIDE SEQUENCE [LARGE SCALE GENOMIC DNA]</scope>
    <source>
        <strain evidence="11 12">JCM 14942</strain>
    </source>
</reference>
<dbReference type="SMART" id="SM00382">
    <property type="entry name" value="AAA"/>
    <property type="match status" value="1"/>
</dbReference>
<comment type="subcellular location">
    <subcellularLocation>
        <location evidence="1">Cell membrane</location>
        <topology evidence="1">Peripheral membrane protein</topology>
    </subcellularLocation>
</comment>
<dbReference type="Gene3D" id="3.40.50.300">
    <property type="entry name" value="P-loop containing nucleotide triphosphate hydrolases"/>
    <property type="match status" value="1"/>
</dbReference>
<evidence type="ECO:0000256" key="6">
    <source>
        <dbReference type="ARBA" id="ARBA00022840"/>
    </source>
</evidence>
<evidence type="ECO:0000256" key="7">
    <source>
        <dbReference type="ARBA" id="ARBA00023004"/>
    </source>
</evidence>
<gene>
    <name evidence="11" type="ORF">GCM10009788_33200</name>
</gene>
<keyword evidence="3" id="KW-1003">Cell membrane</keyword>
<keyword evidence="12" id="KW-1185">Reference proteome</keyword>
<dbReference type="InterPro" id="IPR051535">
    <property type="entry name" value="Siderophore_ABC-ATPase"/>
</dbReference>
<evidence type="ECO:0000313" key="12">
    <source>
        <dbReference type="Proteomes" id="UP001500842"/>
    </source>
</evidence>
<dbReference type="Proteomes" id="UP001500842">
    <property type="component" value="Unassembled WGS sequence"/>
</dbReference>
<evidence type="ECO:0000256" key="5">
    <source>
        <dbReference type="ARBA" id="ARBA00022741"/>
    </source>
</evidence>
<dbReference type="InterPro" id="IPR017871">
    <property type="entry name" value="ABC_transporter-like_CS"/>
</dbReference>
<dbReference type="InterPro" id="IPR003593">
    <property type="entry name" value="AAA+_ATPase"/>
</dbReference>
<dbReference type="EMBL" id="BAAAOR010000025">
    <property type="protein sequence ID" value="GAA1527105.1"/>
    <property type="molecule type" value="Genomic_DNA"/>
</dbReference>
<keyword evidence="7" id="KW-0408">Iron</keyword>
<evidence type="ECO:0000259" key="10">
    <source>
        <dbReference type="PROSITE" id="PS50893"/>
    </source>
</evidence>
<evidence type="ECO:0000256" key="8">
    <source>
        <dbReference type="ARBA" id="ARBA00023065"/>
    </source>
</evidence>
<dbReference type="PROSITE" id="PS00211">
    <property type="entry name" value="ABC_TRANSPORTER_1"/>
    <property type="match status" value="1"/>
</dbReference>
<keyword evidence="4" id="KW-0410">Iron transport</keyword>
<dbReference type="InterPro" id="IPR003439">
    <property type="entry name" value="ABC_transporter-like_ATP-bd"/>
</dbReference>
<keyword evidence="9" id="KW-0472">Membrane</keyword>
<keyword evidence="8" id="KW-0406">Ion transport</keyword>
<evidence type="ECO:0000313" key="11">
    <source>
        <dbReference type="EMBL" id="GAA1527105.1"/>
    </source>
</evidence>
<name>A0ABN2AVN7_9ACTN</name>
<evidence type="ECO:0000256" key="2">
    <source>
        <dbReference type="ARBA" id="ARBA00022448"/>
    </source>
</evidence>
<dbReference type="CDD" id="cd03214">
    <property type="entry name" value="ABC_Iron-Siderophores_B12_Hemin"/>
    <property type="match status" value="1"/>
</dbReference>
<dbReference type="PANTHER" id="PTHR42771">
    <property type="entry name" value="IRON(3+)-HYDROXAMATE IMPORT ATP-BINDING PROTEIN FHUC"/>
    <property type="match status" value="1"/>
</dbReference>
<evidence type="ECO:0000256" key="4">
    <source>
        <dbReference type="ARBA" id="ARBA00022496"/>
    </source>
</evidence>
<evidence type="ECO:0000256" key="1">
    <source>
        <dbReference type="ARBA" id="ARBA00004202"/>
    </source>
</evidence>
<dbReference type="InterPro" id="IPR027417">
    <property type="entry name" value="P-loop_NTPase"/>
</dbReference>
<comment type="caution">
    <text evidence="11">The sequence shown here is derived from an EMBL/GenBank/DDBJ whole genome shotgun (WGS) entry which is preliminary data.</text>
</comment>
<protein>
    <submittedName>
        <fullName evidence="11">ABC transporter ATP-binding protein</fullName>
    </submittedName>
</protein>
<dbReference type="RefSeq" id="WP_246086851.1">
    <property type="nucleotide sequence ID" value="NZ_BAAAOR010000025.1"/>
</dbReference>
<accession>A0ABN2AVN7</accession>
<dbReference type="PROSITE" id="PS50893">
    <property type="entry name" value="ABC_TRANSPORTER_2"/>
    <property type="match status" value="1"/>
</dbReference>
<proteinExistence type="predicted"/>
<sequence>MAEPAPVPESAEGRLRADGLAVRYGDRVVIEDLDVVIPDGRMTVVVGPNACGKSTLLRALARLVPAAAGTLTLDDRPLADYGAKELARRLGLLPQSPTAPDGLTVADLVARGRYPHQSLLRQWSPADRAAVDAAMAAADVTDLADRGVGELSGGQRQRVWLAMVLAQETGLLLLDEPTTYLDIAHQVEVLELARRLSVEGRTVVTVLHELNLAFRYADHLVVMSRGAIVAQGDPTRIVTPELIESVYDLPCRIIPDPLTGTPLVIPAVMTTRELR</sequence>
<dbReference type="SUPFAM" id="SSF52540">
    <property type="entry name" value="P-loop containing nucleoside triphosphate hydrolases"/>
    <property type="match status" value="1"/>
</dbReference>
<evidence type="ECO:0000256" key="3">
    <source>
        <dbReference type="ARBA" id="ARBA00022475"/>
    </source>
</evidence>
<keyword evidence="2" id="KW-0813">Transport</keyword>
<organism evidence="11 12">
    <name type="scientific">Nocardioides humi</name>
    <dbReference type="NCBI Taxonomy" id="449461"/>
    <lineage>
        <taxon>Bacteria</taxon>
        <taxon>Bacillati</taxon>
        <taxon>Actinomycetota</taxon>
        <taxon>Actinomycetes</taxon>
        <taxon>Propionibacteriales</taxon>
        <taxon>Nocardioidaceae</taxon>
        <taxon>Nocardioides</taxon>
    </lineage>
</organism>
<feature type="domain" description="ABC transporter" evidence="10">
    <location>
        <begin position="15"/>
        <end position="250"/>
    </location>
</feature>
<dbReference type="Pfam" id="PF00005">
    <property type="entry name" value="ABC_tran"/>
    <property type="match status" value="1"/>
</dbReference>
<dbReference type="GO" id="GO:0005524">
    <property type="term" value="F:ATP binding"/>
    <property type="evidence" value="ECO:0007669"/>
    <property type="project" value="UniProtKB-KW"/>
</dbReference>
<dbReference type="PANTHER" id="PTHR42771:SF2">
    <property type="entry name" value="IRON(3+)-HYDROXAMATE IMPORT ATP-BINDING PROTEIN FHUC"/>
    <property type="match status" value="1"/>
</dbReference>
<keyword evidence="6 11" id="KW-0067">ATP-binding</keyword>